<dbReference type="SUPFAM" id="SSF50465">
    <property type="entry name" value="EF-Tu/eEF-1alpha/eIF2-gamma C-terminal domain"/>
    <property type="match status" value="1"/>
</dbReference>
<dbReference type="PANTHER" id="PTHR23115">
    <property type="entry name" value="TRANSLATION FACTOR"/>
    <property type="match status" value="1"/>
</dbReference>
<comment type="similarity">
    <text evidence="1">Belongs to the TRAFAC class translation factor GTPase superfamily. Classic translation factor GTPase family. EF-Tu/EF-1A subfamily.</text>
</comment>
<dbReference type="PRINTS" id="PR00315">
    <property type="entry name" value="ELONGATNFCT"/>
</dbReference>
<sequence length="405" mass="44256">MAVLGHNDSGKSTVAGHIMFQFGAVDSDTMDDLENEAANAGWESSKYAWIFDNLETERESGDTTDVSLGKFETDEHVATLIDCPGRRAYTKNMIAGAVGADCALLVVSAAEGEFEAGLRRDHGQMREHALLAFALGVKRLIVAVTKMDTCGWSERRYNEIVDETRRIIVRAGYNGERTPYVPVSGLIPPRRYELRANPGQETSGSFRLPIRNVYNIPGAGTVVTGTVVEGSCWPGMYVTLAPNNIPAQVQSIKQHHEDMDECSAGDVVGLCLGDIDTDGDAFNIRRGEVVSDSDDPASNCSSFTAQIIITNHPGWIKSGYTPSVHCGTGRAPCRFDILHVLDRRTGRVQHGREDVKLGDAAMVRMTPYKPFSVEAFRTYPALGRLVVRDLERTVAVGTVQSVERM</sequence>
<dbReference type="GO" id="GO:0003746">
    <property type="term" value="F:translation elongation factor activity"/>
    <property type="evidence" value="ECO:0007669"/>
    <property type="project" value="UniProtKB-KW"/>
</dbReference>
<dbReference type="Pfam" id="PF03144">
    <property type="entry name" value="GTP_EFTU_D2"/>
    <property type="match status" value="1"/>
</dbReference>
<dbReference type="GO" id="GO:0003924">
    <property type="term" value="F:GTPase activity"/>
    <property type="evidence" value="ECO:0007669"/>
    <property type="project" value="InterPro"/>
</dbReference>
<dbReference type="Gene3D" id="2.40.30.10">
    <property type="entry name" value="Translation factors"/>
    <property type="match status" value="2"/>
</dbReference>
<evidence type="ECO:0000256" key="3">
    <source>
        <dbReference type="ARBA" id="ARBA00022741"/>
    </source>
</evidence>
<dbReference type="InterPro" id="IPR004161">
    <property type="entry name" value="EFTu-like_2"/>
</dbReference>
<evidence type="ECO:0000313" key="8">
    <source>
        <dbReference type="EMBL" id="ODM17331.1"/>
    </source>
</evidence>
<dbReference type="Gene3D" id="3.40.50.300">
    <property type="entry name" value="P-loop containing nucleotide triphosphate hydrolases"/>
    <property type="match status" value="1"/>
</dbReference>
<dbReference type="SUPFAM" id="SSF52540">
    <property type="entry name" value="P-loop containing nucleoside triphosphate hydrolases"/>
    <property type="match status" value="1"/>
</dbReference>
<dbReference type="InterPro" id="IPR050100">
    <property type="entry name" value="TRAFAC_GTPase_members"/>
</dbReference>
<reference evidence="8 9" key="1">
    <citation type="journal article" date="2016" name="BMC Genomics">
        <title>Comparative genomic and transcriptomic analyses of the Fuzhuan brick tea-fermentation fungus Aspergillus cristatus.</title>
        <authorList>
            <person name="Ge Y."/>
            <person name="Wang Y."/>
            <person name="Liu Y."/>
            <person name="Tan Y."/>
            <person name="Ren X."/>
            <person name="Zhang X."/>
            <person name="Hyde K.D."/>
            <person name="Liu Y."/>
            <person name="Liu Z."/>
        </authorList>
    </citation>
    <scope>NUCLEOTIDE SEQUENCE [LARGE SCALE GENOMIC DNA]</scope>
    <source>
        <strain evidence="8 9">GZAAS20.1005</strain>
    </source>
</reference>
<dbReference type="SUPFAM" id="SSF50447">
    <property type="entry name" value="Translation proteins"/>
    <property type="match status" value="1"/>
</dbReference>
<evidence type="ECO:0000256" key="6">
    <source>
        <dbReference type="ARBA" id="ARBA00023134"/>
    </source>
</evidence>
<evidence type="ECO:0000313" key="9">
    <source>
        <dbReference type="Proteomes" id="UP000094569"/>
    </source>
</evidence>
<dbReference type="InterPro" id="IPR009001">
    <property type="entry name" value="Transl_elong_EF1A/Init_IF2_C"/>
</dbReference>
<dbReference type="Pfam" id="PF00009">
    <property type="entry name" value="GTP_EFTU"/>
    <property type="match status" value="1"/>
</dbReference>
<evidence type="ECO:0000256" key="5">
    <source>
        <dbReference type="ARBA" id="ARBA00022917"/>
    </source>
</evidence>
<dbReference type="OrthoDB" id="342024at2759"/>
<proteinExistence type="inferred from homology"/>
<name>A0A1E3B953_ASPCR</name>
<dbReference type="InterPro" id="IPR054696">
    <property type="entry name" value="GTP-eEF1A_C"/>
</dbReference>
<evidence type="ECO:0000256" key="4">
    <source>
        <dbReference type="ARBA" id="ARBA00022768"/>
    </source>
</evidence>
<organism evidence="8 9">
    <name type="scientific">Aspergillus cristatus</name>
    <name type="common">Chinese Fuzhuan brick tea-fermentation fungus</name>
    <name type="synonym">Eurotium cristatum</name>
    <dbReference type="NCBI Taxonomy" id="573508"/>
    <lineage>
        <taxon>Eukaryota</taxon>
        <taxon>Fungi</taxon>
        <taxon>Dikarya</taxon>
        <taxon>Ascomycota</taxon>
        <taxon>Pezizomycotina</taxon>
        <taxon>Eurotiomycetes</taxon>
        <taxon>Eurotiomycetidae</taxon>
        <taxon>Eurotiales</taxon>
        <taxon>Aspergillaceae</taxon>
        <taxon>Aspergillus</taxon>
        <taxon>Aspergillus subgen. Aspergillus</taxon>
    </lineage>
</organism>
<dbReference type="FunFam" id="2.40.30.10:FF:000005">
    <property type="entry name" value="Elongation factor 1-alpha"/>
    <property type="match status" value="1"/>
</dbReference>
<dbReference type="AlphaFoldDB" id="A0A1E3B953"/>
<comment type="caution">
    <text evidence="8">The sequence shown here is derived from an EMBL/GenBank/DDBJ whole genome shotgun (WGS) entry which is preliminary data.</text>
</comment>
<keyword evidence="3" id="KW-0547">Nucleotide-binding</keyword>
<dbReference type="STRING" id="573508.A0A1E3B953"/>
<dbReference type="GO" id="GO:0005525">
    <property type="term" value="F:GTP binding"/>
    <property type="evidence" value="ECO:0007669"/>
    <property type="project" value="UniProtKB-KW"/>
</dbReference>
<keyword evidence="5" id="KW-0648">Protein biosynthesis</keyword>
<accession>A0A1E3B953</accession>
<keyword evidence="9" id="KW-1185">Reference proteome</keyword>
<gene>
    <name evidence="8" type="ORF">SI65_07006</name>
</gene>
<dbReference type="PROSITE" id="PS51722">
    <property type="entry name" value="G_TR_2"/>
    <property type="match status" value="1"/>
</dbReference>
<protein>
    <recommendedName>
        <fullName evidence="2">Elongation factor 1-alpha</fullName>
    </recommendedName>
</protein>
<keyword evidence="4" id="KW-0251">Elongation factor</keyword>
<evidence type="ECO:0000256" key="1">
    <source>
        <dbReference type="ARBA" id="ARBA00007249"/>
    </source>
</evidence>
<dbReference type="InterPro" id="IPR009000">
    <property type="entry name" value="Transl_B-barrel_sf"/>
</dbReference>
<keyword evidence="6" id="KW-0342">GTP-binding</keyword>
<evidence type="ECO:0000259" key="7">
    <source>
        <dbReference type="PROSITE" id="PS51722"/>
    </source>
</evidence>
<dbReference type="InterPro" id="IPR027417">
    <property type="entry name" value="P-loop_NTPase"/>
</dbReference>
<dbReference type="EMBL" id="JXNT01000008">
    <property type="protein sequence ID" value="ODM17331.1"/>
    <property type="molecule type" value="Genomic_DNA"/>
</dbReference>
<dbReference type="Proteomes" id="UP000094569">
    <property type="component" value="Unassembled WGS sequence"/>
</dbReference>
<feature type="domain" description="Tr-type G" evidence="7">
    <location>
        <begin position="1"/>
        <end position="247"/>
    </location>
</feature>
<evidence type="ECO:0000256" key="2">
    <source>
        <dbReference type="ARBA" id="ARBA00013870"/>
    </source>
</evidence>
<dbReference type="InterPro" id="IPR000795">
    <property type="entry name" value="T_Tr_GTP-bd_dom"/>
</dbReference>
<dbReference type="VEuPathDB" id="FungiDB:SI65_07006"/>
<dbReference type="Pfam" id="PF22594">
    <property type="entry name" value="GTP-eEF1A_C"/>
    <property type="match status" value="1"/>
</dbReference>